<dbReference type="PANTHER" id="PTHR30383">
    <property type="entry name" value="THIOESTERASE 1/PROTEASE 1/LYSOPHOSPHOLIPASE L1"/>
    <property type="match status" value="1"/>
</dbReference>
<organism evidence="3 4">
    <name type="scientific">Salmonirosea aquatica</name>
    <dbReference type="NCBI Taxonomy" id="2654236"/>
    <lineage>
        <taxon>Bacteria</taxon>
        <taxon>Pseudomonadati</taxon>
        <taxon>Bacteroidota</taxon>
        <taxon>Cytophagia</taxon>
        <taxon>Cytophagales</taxon>
        <taxon>Spirosomataceae</taxon>
        <taxon>Salmonirosea</taxon>
    </lineage>
</organism>
<protein>
    <submittedName>
        <fullName evidence="3">GDSL family lipase</fullName>
    </submittedName>
</protein>
<feature type="domain" description="SGNH hydrolase-type esterase" evidence="2">
    <location>
        <begin position="50"/>
        <end position="227"/>
    </location>
</feature>
<dbReference type="EMBL" id="WHLY01000002">
    <property type="protein sequence ID" value="MPR33474.1"/>
    <property type="molecule type" value="Genomic_DNA"/>
</dbReference>
<dbReference type="Gene3D" id="3.40.50.1110">
    <property type="entry name" value="SGNH hydrolase"/>
    <property type="match status" value="1"/>
</dbReference>
<evidence type="ECO:0000313" key="4">
    <source>
        <dbReference type="Proteomes" id="UP000479293"/>
    </source>
</evidence>
<dbReference type="Proteomes" id="UP000479293">
    <property type="component" value="Unassembled WGS sequence"/>
</dbReference>
<name>A0A7C9BGF2_9BACT</name>
<dbReference type="InterPro" id="IPR013830">
    <property type="entry name" value="SGNH_hydro"/>
</dbReference>
<gene>
    <name evidence="3" type="ORF">GBK04_08875</name>
</gene>
<dbReference type="InterPro" id="IPR051532">
    <property type="entry name" value="Ester_Hydrolysis_Enzymes"/>
</dbReference>
<evidence type="ECO:0000259" key="2">
    <source>
        <dbReference type="Pfam" id="PF13472"/>
    </source>
</evidence>
<feature type="signal peptide" evidence="1">
    <location>
        <begin position="1"/>
        <end position="25"/>
    </location>
</feature>
<reference evidence="3 4" key="1">
    <citation type="submission" date="2019-10" db="EMBL/GenBank/DDBJ databases">
        <title>Draft Genome Sequence of Cytophagaceae sp. SJW1-29.</title>
        <authorList>
            <person name="Choi A."/>
        </authorList>
    </citation>
    <scope>NUCLEOTIDE SEQUENCE [LARGE SCALE GENOMIC DNA]</scope>
    <source>
        <strain evidence="3 4">SJW1-29</strain>
    </source>
</reference>
<dbReference type="PANTHER" id="PTHR30383:SF5">
    <property type="entry name" value="SGNH HYDROLASE-TYPE ESTERASE DOMAIN-CONTAINING PROTEIN"/>
    <property type="match status" value="1"/>
</dbReference>
<keyword evidence="1" id="KW-0732">Signal</keyword>
<comment type="caution">
    <text evidence="3">The sequence shown here is derived from an EMBL/GenBank/DDBJ whole genome shotgun (WGS) entry which is preliminary data.</text>
</comment>
<dbReference type="SUPFAM" id="SSF52266">
    <property type="entry name" value="SGNH hydrolase"/>
    <property type="match status" value="1"/>
</dbReference>
<accession>A0A7C9BGF2</accession>
<evidence type="ECO:0000256" key="1">
    <source>
        <dbReference type="SAM" id="SignalP"/>
    </source>
</evidence>
<keyword evidence="4" id="KW-1185">Reference proteome</keyword>
<dbReference type="AlphaFoldDB" id="A0A7C9BGF2"/>
<sequence length="415" mass="46570">MNKKPAIWRYGFILLLALLRTASFAQGLATPVSQTSVEPFTLKNGDRVVFLGNSLMENDLLYGYLELALTTRWPDRTVTFRNIGWSGDTVFGDARSYFTNPPTPYELLMKQITEAQPTVVFVAYGGIEAQEGEAGLARFNEGLNKLLDKIQELGAKTVLLSPIPSLSTHGSENTTRRNAELERYASALATTAAERGTYFVDIFKPIHELQKKFSLTDNDIHLNETGYFHLAMALENGLGLPPRQEVATIDLSKQNAASSATFKILKTDPKNAELTFTVEERYLPLPLPTEKGASVNSERVLRITGLKKGYYTLAADDEQIVTASAKEWADGVPIRQGPSFAQASQLRTMIVKKNELFFHQYRPHNRTYILGFRSYEQGRHAEGLKELGLIVTWLEGQISLHRMPLPHTYRLSRLR</sequence>
<proteinExistence type="predicted"/>
<dbReference type="CDD" id="cd01834">
    <property type="entry name" value="SGNH_hydrolase_like_2"/>
    <property type="match status" value="1"/>
</dbReference>
<evidence type="ECO:0000313" key="3">
    <source>
        <dbReference type="EMBL" id="MPR33474.1"/>
    </source>
</evidence>
<dbReference type="GO" id="GO:0004622">
    <property type="term" value="F:phosphatidylcholine lysophospholipase activity"/>
    <property type="evidence" value="ECO:0007669"/>
    <property type="project" value="TreeGrafter"/>
</dbReference>
<dbReference type="InterPro" id="IPR036514">
    <property type="entry name" value="SGNH_hydro_sf"/>
</dbReference>
<dbReference type="Pfam" id="PF13472">
    <property type="entry name" value="Lipase_GDSL_2"/>
    <property type="match status" value="1"/>
</dbReference>
<feature type="chain" id="PRO_5028872933" evidence="1">
    <location>
        <begin position="26"/>
        <end position="415"/>
    </location>
</feature>